<name>A0A2W7NW21_9BACT</name>
<dbReference type="Proteomes" id="UP000249239">
    <property type="component" value="Unassembled WGS sequence"/>
</dbReference>
<organism evidence="1 2">
    <name type="scientific">Breznakibacter xylanolyticus</name>
    <dbReference type="NCBI Taxonomy" id="990"/>
    <lineage>
        <taxon>Bacteria</taxon>
        <taxon>Pseudomonadati</taxon>
        <taxon>Bacteroidota</taxon>
        <taxon>Bacteroidia</taxon>
        <taxon>Marinilabiliales</taxon>
        <taxon>Marinilabiliaceae</taxon>
        <taxon>Breznakibacter</taxon>
    </lineage>
</organism>
<dbReference type="EMBL" id="QKZK01000001">
    <property type="protein sequence ID" value="PZX20804.1"/>
    <property type="molecule type" value="Genomic_DNA"/>
</dbReference>
<proteinExistence type="predicted"/>
<comment type="caution">
    <text evidence="1">The sequence shown here is derived from an EMBL/GenBank/DDBJ whole genome shotgun (WGS) entry which is preliminary data.</text>
</comment>
<evidence type="ECO:0000313" key="1">
    <source>
        <dbReference type="EMBL" id="PZX20804.1"/>
    </source>
</evidence>
<gene>
    <name evidence="1" type="ORF">LX69_00229</name>
</gene>
<protein>
    <submittedName>
        <fullName evidence="1">Uncharacterized protein DUF4249</fullName>
    </submittedName>
</protein>
<sequence length="296" mass="32915">MKGLFFRWLNACLFVGVLPSACESAYNGDFPEGQKLPVVHSLLAADSTFKLGLSWPVSSSSTNDFPVIDDARVVLWEDSVLLGLATSLGDGQYSLDSVLKAGSRYRVDVSIPSLGTITANTIIPFDPAVELNYEKIKGDFGGIDNYQLQLGRPDLHASGIWLFVTERNVDESLNEQPMMLYSNSALCDNFNRSLNFDAQGGYSFSYDYFIRLSTSLLVFDVNRIDLASWVSMKKSQFAVVTASCDYDQYFRAAFLQKYWSPSSDLPFTYQPITIYSNVNGGYGIFAGYNVAAYHFN</sequence>
<dbReference type="OrthoDB" id="1466461at2"/>
<dbReference type="AlphaFoldDB" id="A0A2W7NW21"/>
<dbReference type="Pfam" id="PF14054">
    <property type="entry name" value="DUF4249"/>
    <property type="match status" value="1"/>
</dbReference>
<evidence type="ECO:0000313" key="2">
    <source>
        <dbReference type="Proteomes" id="UP000249239"/>
    </source>
</evidence>
<reference evidence="1 2" key="1">
    <citation type="submission" date="2018-06" db="EMBL/GenBank/DDBJ databases">
        <title>Genomic Encyclopedia of Archaeal and Bacterial Type Strains, Phase II (KMG-II): from individual species to whole genera.</title>
        <authorList>
            <person name="Goeker M."/>
        </authorList>
    </citation>
    <scope>NUCLEOTIDE SEQUENCE [LARGE SCALE GENOMIC DNA]</scope>
    <source>
        <strain evidence="1 2">DSM 6779</strain>
    </source>
</reference>
<dbReference type="InterPro" id="IPR025345">
    <property type="entry name" value="DUF4249"/>
</dbReference>
<dbReference type="RefSeq" id="WP_111443949.1">
    <property type="nucleotide sequence ID" value="NZ_QKZK01000001.1"/>
</dbReference>
<accession>A0A2W7NW21</accession>
<keyword evidence="2" id="KW-1185">Reference proteome</keyword>